<evidence type="ECO:0000313" key="2">
    <source>
        <dbReference type="Proteomes" id="UP000586042"/>
    </source>
</evidence>
<name>A0A7Y6I388_9ACTN</name>
<dbReference type="EMBL" id="JABWGN010000002">
    <property type="protein sequence ID" value="NUW30892.1"/>
    <property type="molecule type" value="Genomic_DNA"/>
</dbReference>
<dbReference type="InterPro" id="IPR046042">
    <property type="entry name" value="DUF6000"/>
</dbReference>
<dbReference type="AlphaFoldDB" id="A0A7Y6I388"/>
<evidence type="ECO:0000313" key="1">
    <source>
        <dbReference type="EMBL" id="NUW30892.1"/>
    </source>
</evidence>
<dbReference type="Pfam" id="PF19463">
    <property type="entry name" value="DUF6000"/>
    <property type="match status" value="1"/>
</dbReference>
<gene>
    <name evidence="1" type="ORF">HTZ77_05600</name>
</gene>
<proteinExistence type="predicted"/>
<protein>
    <submittedName>
        <fullName evidence="1">Uncharacterized protein</fullName>
    </submittedName>
</protein>
<accession>A0A7Y6I388</accession>
<reference evidence="1 2" key="1">
    <citation type="submission" date="2020-06" db="EMBL/GenBank/DDBJ databases">
        <title>Nonomuraea sp. SMC257, a novel actinomycete isolated from soil.</title>
        <authorList>
            <person name="Chanama M."/>
        </authorList>
    </citation>
    <scope>NUCLEOTIDE SEQUENCE [LARGE SCALE GENOMIC DNA]</scope>
    <source>
        <strain evidence="1 2">SMC257</strain>
    </source>
</reference>
<keyword evidence="2" id="KW-1185">Reference proteome</keyword>
<organism evidence="1 2">
    <name type="scientific">Nonomuraea montanisoli</name>
    <dbReference type="NCBI Taxonomy" id="2741721"/>
    <lineage>
        <taxon>Bacteria</taxon>
        <taxon>Bacillati</taxon>
        <taxon>Actinomycetota</taxon>
        <taxon>Actinomycetes</taxon>
        <taxon>Streptosporangiales</taxon>
        <taxon>Streptosporangiaceae</taxon>
        <taxon>Nonomuraea</taxon>
    </lineage>
</organism>
<comment type="caution">
    <text evidence="1">The sequence shown here is derived from an EMBL/GenBank/DDBJ whole genome shotgun (WGS) entry which is preliminary data.</text>
</comment>
<dbReference type="Proteomes" id="UP000586042">
    <property type="component" value="Unassembled WGS sequence"/>
</dbReference>
<sequence length="186" mass="21265">MGGFMMLPDRELIRFGRSLARDARRISDKDLQRLLAFEWRSRMTAAWLIGLDRRARFREQLGRVLLESPLGHASHGYCFALARFGEERDVDLLTAYLDRRPPRVDNPHEWGDAISALGYLDELRGTDHAARFVARGGAGEESAADGTDLAERSAYMAERCAFAESCMTGTVEEWLPRRRLFLDRWS</sequence>